<feature type="compositionally biased region" description="Low complexity" evidence="3">
    <location>
        <begin position="676"/>
        <end position="694"/>
    </location>
</feature>
<dbReference type="SUPFAM" id="SSF54001">
    <property type="entry name" value="Cysteine proteinases"/>
    <property type="match status" value="1"/>
</dbReference>
<dbReference type="InterPro" id="IPR050164">
    <property type="entry name" value="Peptidase_C19"/>
</dbReference>
<dbReference type="InterPro" id="IPR028889">
    <property type="entry name" value="USP"/>
</dbReference>
<feature type="compositionally biased region" description="Polar residues" evidence="3">
    <location>
        <begin position="142"/>
        <end position="156"/>
    </location>
</feature>
<dbReference type="InterPro" id="IPR018200">
    <property type="entry name" value="USP_CS"/>
</dbReference>
<dbReference type="EMBL" id="OB660428">
    <property type="protein sequence ID" value="CAD7224735.1"/>
    <property type="molecule type" value="Genomic_DNA"/>
</dbReference>
<dbReference type="PANTHER" id="PTHR24006:SF905">
    <property type="entry name" value="UBIQUITIN CARBOXYL-TERMINAL HYDROLASE 1"/>
    <property type="match status" value="1"/>
</dbReference>
<feature type="region of interest" description="Disordered" evidence="3">
    <location>
        <begin position="142"/>
        <end position="171"/>
    </location>
</feature>
<feature type="compositionally biased region" description="Low complexity" evidence="3">
    <location>
        <begin position="758"/>
        <end position="769"/>
    </location>
</feature>
<dbReference type="InterPro" id="IPR000246">
    <property type="entry name" value="Peptidase_T2"/>
</dbReference>
<reference evidence="4" key="1">
    <citation type="submission" date="2020-11" db="EMBL/GenBank/DDBJ databases">
        <authorList>
            <person name="Tran Van P."/>
        </authorList>
    </citation>
    <scope>NUCLEOTIDE SEQUENCE</scope>
</reference>
<name>A0A7R8W6L8_9CRUS</name>
<accession>A0A7R8W6L8</accession>
<feature type="region of interest" description="Disordered" evidence="3">
    <location>
        <begin position="675"/>
        <end position="694"/>
    </location>
</feature>
<comment type="similarity">
    <text evidence="1">Belongs to the peptidase C19 family.</text>
</comment>
<comment type="similarity">
    <text evidence="2">Belongs to the Ntn-hydrolase family.</text>
</comment>
<dbReference type="InterPro" id="IPR001394">
    <property type="entry name" value="Peptidase_C19_UCH"/>
</dbReference>
<dbReference type="Pfam" id="PF00443">
    <property type="entry name" value="UCH"/>
    <property type="match status" value="1"/>
</dbReference>
<dbReference type="SUPFAM" id="SSF56235">
    <property type="entry name" value="N-terminal nucleophile aminohydrolases (Ntn hydrolases)"/>
    <property type="match status" value="1"/>
</dbReference>
<dbReference type="PROSITE" id="PS00973">
    <property type="entry name" value="USP_2"/>
    <property type="match status" value="1"/>
</dbReference>
<dbReference type="InterPro" id="IPR029055">
    <property type="entry name" value="Ntn_hydrolases_N"/>
</dbReference>
<dbReference type="GO" id="GO:0004298">
    <property type="term" value="F:threonine-type endopeptidase activity"/>
    <property type="evidence" value="ECO:0007669"/>
    <property type="project" value="InterPro"/>
</dbReference>
<evidence type="ECO:0000256" key="3">
    <source>
        <dbReference type="SAM" id="MobiDB-lite"/>
    </source>
</evidence>
<feature type="compositionally biased region" description="Basic and acidic residues" evidence="3">
    <location>
        <begin position="211"/>
        <end position="225"/>
    </location>
</feature>
<dbReference type="Pfam" id="PF01112">
    <property type="entry name" value="Asparaginase_2"/>
    <property type="match status" value="1"/>
</dbReference>
<dbReference type="CDD" id="cd04514">
    <property type="entry name" value="Taspase1_like"/>
    <property type="match status" value="1"/>
</dbReference>
<sequence>MDACRAALAVLSDEKSTINGVAAALRVMEDDGITNAGLGSNLTHSGTVECEAAVMETCSGMSGCVGAVSGVKNPSEVAVALLRGQQDGLLSLGRLPPSFIVGDGARKWAIDHGITVTGESDLITASAHKSWLNWTSKLQKTASSGNGVSAAPSESSPHSKRRRTHDGNDDEISDTVGVICVVGESIAVGASSGGILVREMALLAESPESEAEPHSKRMRREEQRRPAPNRPAPTRSYANQPASVLMKNMIASLSNLGNTCFLNSVLYVLRFTPGFREELHRIVALLQMKRKQKNSSTASLSHHHSLPNGILSSSATNGTLSDGPLSFDGNRATLIIQLHELFKALHVSEKNNAADDGHEPLQFIRTLRTTSNGYESGEQQDAHEFLLYLLDQFRMAENTAARVPSPMPPASVSTSGKSGRRSPLSFSSKHQNGGGPEPLPPPKKGVLSGGTLVMETQCLECENKTQIQEEFMDITVPIPAEDEEFDREDEGVGGESAALLMNSICTTEILQETEKYWCTFCHRLNEARRSVIYSVLPDVLVLHLKRFSAHPQGSAALLPAKVSSFLPTPLMLPCFCLRCKGKDLPNGTSKHRPPCLPFELYGVIFHQGASTVSGHYVTLIRLEDRRGCSRVNTVTKSHHHTGSFQKFFSRSKESSSCCEGQSCCGVCQTFPDKRSPSPGQSSVSSSSTNSSSPISLMTSPLWVKCDDHIITPYSEHQVVDALREDSPLGTPYVLFYARAAANGVNLSPKFETLRMSSSNSASASTASSTLPTINTNSRRL</sequence>
<organism evidence="4">
    <name type="scientific">Cyprideis torosa</name>
    <dbReference type="NCBI Taxonomy" id="163714"/>
    <lineage>
        <taxon>Eukaryota</taxon>
        <taxon>Metazoa</taxon>
        <taxon>Ecdysozoa</taxon>
        <taxon>Arthropoda</taxon>
        <taxon>Crustacea</taxon>
        <taxon>Oligostraca</taxon>
        <taxon>Ostracoda</taxon>
        <taxon>Podocopa</taxon>
        <taxon>Podocopida</taxon>
        <taxon>Cytherocopina</taxon>
        <taxon>Cytheroidea</taxon>
        <taxon>Cytherideidae</taxon>
        <taxon>Cyprideis</taxon>
    </lineage>
</organism>
<proteinExistence type="inferred from homology"/>
<dbReference type="GO" id="GO:0005634">
    <property type="term" value="C:nucleus"/>
    <property type="evidence" value="ECO:0007669"/>
    <property type="project" value="TreeGrafter"/>
</dbReference>
<gene>
    <name evidence="4" type="ORF">CTOB1V02_LOCUS2688</name>
</gene>
<dbReference type="GO" id="GO:0016579">
    <property type="term" value="P:protein deubiquitination"/>
    <property type="evidence" value="ECO:0007669"/>
    <property type="project" value="InterPro"/>
</dbReference>
<evidence type="ECO:0000256" key="2">
    <source>
        <dbReference type="ARBA" id="ARBA00010872"/>
    </source>
</evidence>
<dbReference type="InterPro" id="IPR037464">
    <property type="entry name" value="Taspase1"/>
</dbReference>
<dbReference type="OrthoDB" id="10062454at2759"/>
<feature type="region of interest" description="Disordered" evidence="3">
    <location>
        <begin position="205"/>
        <end position="237"/>
    </location>
</feature>
<dbReference type="GO" id="GO:0005829">
    <property type="term" value="C:cytosol"/>
    <property type="evidence" value="ECO:0007669"/>
    <property type="project" value="TreeGrafter"/>
</dbReference>
<dbReference type="Gene3D" id="3.90.70.10">
    <property type="entry name" value="Cysteine proteinases"/>
    <property type="match status" value="1"/>
</dbReference>
<dbReference type="AlphaFoldDB" id="A0A7R8W6L8"/>
<feature type="region of interest" description="Disordered" evidence="3">
    <location>
        <begin position="758"/>
        <end position="780"/>
    </location>
</feature>
<feature type="compositionally biased region" description="Polar residues" evidence="3">
    <location>
        <begin position="770"/>
        <end position="780"/>
    </location>
</feature>
<feature type="region of interest" description="Disordered" evidence="3">
    <location>
        <begin position="400"/>
        <end position="447"/>
    </location>
</feature>
<dbReference type="InterPro" id="IPR038765">
    <property type="entry name" value="Papain-like_cys_pep_sf"/>
</dbReference>
<dbReference type="GO" id="GO:0004843">
    <property type="term" value="F:cysteine-type deubiquitinase activity"/>
    <property type="evidence" value="ECO:0007669"/>
    <property type="project" value="InterPro"/>
</dbReference>
<protein>
    <submittedName>
        <fullName evidence="4">Uncharacterized protein</fullName>
    </submittedName>
</protein>
<dbReference type="PANTHER" id="PTHR24006">
    <property type="entry name" value="UBIQUITIN CARBOXYL-TERMINAL HYDROLASE"/>
    <property type="match status" value="1"/>
</dbReference>
<evidence type="ECO:0000256" key="1">
    <source>
        <dbReference type="ARBA" id="ARBA00009085"/>
    </source>
</evidence>
<evidence type="ECO:0000313" key="4">
    <source>
        <dbReference type="EMBL" id="CAD7224735.1"/>
    </source>
</evidence>
<dbReference type="PROSITE" id="PS50235">
    <property type="entry name" value="USP_3"/>
    <property type="match status" value="1"/>
</dbReference>